<dbReference type="Gene3D" id="3.40.50.1820">
    <property type="entry name" value="alpha/beta hydrolase"/>
    <property type="match status" value="1"/>
</dbReference>
<proteinExistence type="predicted"/>
<dbReference type="GO" id="GO:0016787">
    <property type="term" value="F:hydrolase activity"/>
    <property type="evidence" value="ECO:0007669"/>
    <property type="project" value="InterPro"/>
</dbReference>
<dbReference type="EMBL" id="CAKKNE010000003">
    <property type="protein sequence ID" value="CAH0371637.1"/>
    <property type="molecule type" value="Genomic_DNA"/>
</dbReference>
<dbReference type="OrthoDB" id="2369073at2759"/>
<dbReference type="Proteomes" id="UP000789595">
    <property type="component" value="Unassembled WGS sequence"/>
</dbReference>
<dbReference type="PANTHER" id="PTHR15394">
    <property type="entry name" value="SERINE HYDROLASE RBBP9"/>
    <property type="match status" value="1"/>
</dbReference>
<dbReference type="InterPro" id="IPR010662">
    <property type="entry name" value="RBBP9/YdeN"/>
</dbReference>
<feature type="chain" id="PRO_5035324895" description="AB hydrolase-1 domain-containing protein" evidence="1">
    <location>
        <begin position="20"/>
        <end position="227"/>
    </location>
</feature>
<reference evidence="2" key="1">
    <citation type="submission" date="2021-11" db="EMBL/GenBank/DDBJ databases">
        <authorList>
            <consortium name="Genoscope - CEA"/>
            <person name="William W."/>
        </authorList>
    </citation>
    <scope>NUCLEOTIDE SEQUENCE</scope>
</reference>
<organism evidence="2 3">
    <name type="scientific">Pelagomonas calceolata</name>
    <dbReference type="NCBI Taxonomy" id="35677"/>
    <lineage>
        <taxon>Eukaryota</taxon>
        <taxon>Sar</taxon>
        <taxon>Stramenopiles</taxon>
        <taxon>Ochrophyta</taxon>
        <taxon>Pelagophyceae</taxon>
        <taxon>Pelagomonadales</taxon>
        <taxon>Pelagomonadaceae</taxon>
        <taxon>Pelagomonas</taxon>
    </lineage>
</organism>
<accession>A0A8J2SQP7</accession>
<dbReference type="PANTHER" id="PTHR15394:SF3">
    <property type="entry name" value="SERINE HYDROLASE RBBP9"/>
    <property type="match status" value="1"/>
</dbReference>
<comment type="caution">
    <text evidence="2">The sequence shown here is derived from an EMBL/GenBank/DDBJ whole genome shotgun (WGS) entry which is preliminary data.</text>
</comment>
<sequence length="227" mass="24821">MRASALLIMAAMDISSTTALRCVIVPGNGCTGRVADANWYGWLERELRRDSPFREVVVPETMPDPVGAKESVWVPFMRDTLKVGADTVVVGHSSGAVAAMRLAEETPVAALVLVSACHTDLGDPGERAAGYYARPWRWDAIRANAGRIVQFHSDNDPFIPDTARSRRPSIAPSMRRAPDAVVQTQEARHVAENLQSEYSELPGRSHFFTPPFAECLEVCREIAASTT</sequence>
<protein>
    <recommendedName>
        <fullName evidence="4">AB hydrolase-1 domain-containing protein</fullName>
    </recommendedName>
</protein>
<keyword evidence="3" id="KW-1185">Reference proteome</keyword>
<keyword evidence="1" id="KW-0732">Signal</keyword>
<dbReference type="AlphaFoldDB" id="A0A8J2SQP7"/>
<name>A0A8J2SQP7_9STRA</name>
<feature type="signal peptide" evidence="1">
    <location>
        <begin position="1"/>
        <end position="19"/>
    </location>
</feature>
<evidence type="ECO:0000256" key="1">
    <source>
        <dbReference type="SAM" id="SignalP"/>
    </source>
</evidence>
<evidence type="ECO:0008006" key="4">
    <source>
        <dbReference type="Google" id="ProtNLM"/>
    </source>
</evidence>
<dbReference type="Pfam" id="PF06821">
    <property type="entry name" value="Ser_hydrolase"/>
    <property type="match status" value="1"/>
</dbReference>
<evidence type="ECO:0000313" key="3">
    <source>
        <dbReference type="Proteomes" id="UP000789595"/>
    </source>
</evidence>
<evidence type="ECO:0000313" key="2">
    <source>
        <dbReference type="EMBL" id="CAH0371637.1"/>
    </source>
</evidence>
<dbReference type="InterPro" id="IPR029058">
    <property type="entry name" value="AB_hydrolase_fold"/>
</dbReference>
<dbReference type="SUPFAM" id="SSF53474">
    <property type="entry name" value="alpha/beta-Hydrolases"/>
    <property type="match status" value="1"/>
</dbReference>
<gene>
    <name evidence="2" type="ORF">PECAL_3P15880</name>
</gene>